<proteinExistence type="predicted"/>
<dbReference type="RefSeq" id="WP_130420756.1">
    <property type="nucleotide sequence ID" value="NZ_SHKW01000001.1"/>
</dbReference>
<feature type="domain" description="FAD dependent oxidoreductase" evidence="2">
    <location>
        <begin position="5"/>
        <end position="336"/>
    </location>
</feature>
<reference evidence="3 4" key="1">
    <citation type="submission" date="2019-02" db="EMBL/GenBank/DDBJ databases">
        <title>Genomic Encyclopedia of Archaeal and Bacterial Type Strains, Phase II (KMG-II): from individual species to whole genera.</title>
        <authorList>
            <person name="Goeker M."/>
        </authorList>
    </citation>
    <scope>NUCLEOTIDE SEQUENCE [LARGE SCALE GENOMIC DNA]</scope>
    <source>
        <strain evidence="3 4">DSM 18101</strain>
    </source>
</reference>
<dbReference type="PANTHER" id="PTHR13847:SF289">
    <property type="entry name" value="GLYCINE OXIDASE"/>
    <property type="match status" value="1"/>
</dbReference>
<keyword evidence="1" id="KW-0560">Oxidoreductase</keyword>
<evidence type="ECO:0000313" key="4">
    <source>
        <dbReference type="Proteomes" id="UP000292958"/>
    </source>
</evidence>
<dbReference type="Pfam" id="PF01266">
    <property type="entry name" value="DAO"/>
    <property type="match status" value="1"/>
</dbReference>
<dbReference type="AlphaFoldDB" id="A0A4Q7YZW5"/>
<comment type="caution">
    <text evidence="3">The sequence shown here is derived from an EMBL/GenBank/DDBJ whole genome shotgun (WGS) entry which is preliminary data.</text>
</comment>
<accession>A0A4Q7YZW5</accession>
<dbReference type="GO" id="GO:0005737">
    <property type="term" value="C:cytoplasm"/>
    <property type="evidence" value="ECO:0007669"/>
    <property type="project" value="TreeGrafter"/>
</dbReference>
<protein>
    <submittedName>
        <fullName evidence="3">Glycine oxidase</fullName>
    </submittedName>
</protein>
<sequence length="355" mass="38145">MLSPDICIAGAGIIGLSLALELRSRGANVTVFEQGDPLAEASTAAAGMLAVSDPDNPPELRPLSRLSSELYPEFLDRLFDLSGIAVALQTSTTIQEVHTYPVEGARDLTLLGAETLSLLLPQLNGARRRFVLLEEHSLNPRELAPAVLAAVRAAKIDLRSHTPVRLIRSDPSNVEVHTASEVLRPSFVVDCTGAWGLTQLPPGHVRSLPRKGQMMALQLPGTLPLHLVLRTPDIYIVPRTTGIHAGRAIVGATVEDAGFDKTVYPGEIARLRRQAEELLPDLASATEVETWAGLRPGTSDGLPLLGQVANRHFIASGHYRNGILLAPATARVMAQMLSREKPAVDLQVFSPLRKG</sequence>
<dbReference type="InterPro" id="IPR036188">
    <property type="entry name" value="FAD/NAD-bd_sf"/>
</dbReference>
<dbReference type="PANTHER" id="PTHR13847">
    <property type="entry name" value="SARCOSINE DEHYDROGENASE-RELATED"/>
    <property type="match status" value="1"/>
</dbReference>
<dbReference type="Proteomes" id="UP000292958">
    <property type="component" value="Unassembled WGS sequence"/>
</dbReference>
<dbReference type="GO" id="GO:0016491">
    <property type="term" value="F:oxidoreductase activity"/>
    <property type="evidence" value="ECO:0007669"/>
    <property type="project" value="UniProtKB-KW"/>
</dbReference>
<dbReference type="EMBL" id="SHKW01000001">
    <property type="protein sequence ID" value="RZU42735.1"/>
    <property type="molecule type" value="Genomic_DNA"/>
</dbReference>
<dbReference type="SUPFAM" id="SSF51905">
    <property type="entry name" value="FAD/NAD(P)-binding domain"/>
    <property type="match status" value="1"/>
</dbReference>
<gene>
    <name evidence="3" type="ORF">BDD14_4330</name>
</gene>
<evidence type="ECO:0000313" key="3">
    <source>
        <dbReference type="EMBL" id="RZU42735.1"/>
    </source>
</evidence>
<dbReference type="OrthoDB" id="9794226at2"/>
<dbReference type="SUPFAM" id="SSF54373">
    <property type="entry name" value="FAD-linked reductases, C-terminal domain"/>
    <property type="match status" value="1"/>
</dbReference>
<organism evidence="3 4">
    <name type="scientific">Edaphobacter modestus</name>
    <dbReference type="NCBI Taxonomy" id="388466"/>
    <lineage>
        <taxon>Bacteria</taxon>
        <taxon>Pseudomonadati</taxon>
        <taxon>Acidobacteriota</taxon>
        <taxon>Terriglobia</taxon>
        <taxon>Terriglobales</taxon>
        <taxon>Acidobacteriaceae</taxon>
        <taxon>Edaphobacter</taxon>
    </lineage>
</organism>
<keyword evidence="4" id="KW-1185">Reference proteome</keyword>
<dbReference type="Gene3D" id="3.50.50.60">
    <property type="entry name" value="FAD/NAD(P)-binding domain"/>
    <property type="match status" value="1"/>
</dbReference>
<dbReference type="Gene3D" id="3.30.9.10">
    <property type="entry name" value="D-Amino Acid Oxidase, subunit A, domain 2"/>
    <property type="match status" value="1"/>
</dbReference>
<dbReference type="InterPro" id="IPR006076">
    <property type="entry name" value="FAD-dep_OxRdtase"/>
</dbReference>
<name>A0A4Q7YZW5_9BACT</name>
<evidence type="ECO:0000256" key="1">
    <source>
        <dbReference type="ARBA" id="ARBA00023002"/>
    </source>
</evidence>
<evidence type="ECO:0000259" key="2">
    <source>
        <dbReference type="Pfam" id="PF01266"/>
    </source>
</evidence>